<evidence type="ECO:0000256" key="1">
    <source>
        <dbReference type="ARBA" id="ARBA00001958"/>
    </source>
</evidence>
<dbReference type="Pfam" id="PF03309">
    <property type="entry name" value="Pan_kinase"/>
    <property type="match status" value="1"/>
</dbReference>
<evidence type="ECO:0000313" key="13">
    <source>
        <dbReference type="EMBL" id="MPM87074.1"/>
    </source>
</evidence>
<reference evidence="13" key="1">
    <citation type="submission" date="2019-08" db="EMBL/GenBank/DDBJ databases">
        <authorList>
            <person name="Kucharzyk K."/>
            <person name="Murdoch R.W."/>
            <person name="Higgins S."/>
            <person name="Loffler F."/>
        </authorList>
    </citation>
    <scope>NUCLEOTIDE SEQUENCE</scope>
</reference>
<gene>
    <name evidence="13" type="primary">coaX_29</name>
    <name evidence="13" type="ORF">SDC9_134167</name>
</gene>
<evidence type="ECO:0000256" key="9">
    <source>
        <dbReference type="ARBA" id="ARBA00022958"/>
    </source>
</evidence>
<proteinExistence type="inferred from homology"/>
<comment type="subunit">
    <text evidence="3">Homodimer.</text>
</comment>
<evidence type="ECO:0000256" key="3">
    <source>
        <dbReference type="ARBA" id="ARBA00011738"/>
    </source>
</evidence>
<evidence type="ECO:0000256" key="6">
    <source>
        <dbReference type="ARBA" id="ARBA00022741"/>
    </source>
</evidence>
<dbReference type="EMBL" id="VSSQ01034979">
    <property type="protein sequence ID" value="MPM87074.1"/>
    <property type="molecule type" value="Genomic_DNA"/>
</dbReference>
<keyword evidence="9" id="KW-0630">Potassium</keyword>
<dbReference type="GO" id="GO:0015937">
    <property type="term" value="P:coenzyme A biosynthetic process"/>
    <property type="evidence" value="ECO:0007669"/>
    <property type="project" value="UniProtKB-KW"/>
</dbReference>
<keyword evidence="7 13" id="KW-0418">Kinase</keyword>
<protein>
    <recommendedName>
        <fullName evidence="12">Type III pantothenate kinase</fullName>
    </recommendedName>
</protein>
<dbReference type="AlphaFoldDB" id="A0A645DCF8"/>
<evidence type="ECO:0000256" key="8">
    <source>
        <dbReference type="ARBA" id="ARBA00022840"/>
    </source>
</evidence>
<name>A0A645DCF8_9ZZZZ</name>
<comment type="cofactor">
    <cofactor evidence="1">
        <name>K(+)</name>
        <dbReference type="ChEBI" id="CHEBI:29103"/>
    </cofactor>
</comment>
<accession>A0A645DCF8</accession>
<dbReference type="GO" id="GO:0004594">
    <property type="term" value="F:pantothenate kinase activity"/>
    <property type="evidence" value="ECO:0007669"/>
    <property type="project" value="InterPro"/>
</dbReference>
<comment type="similarity">
    <text evidence="11">Belongs to the type III pantothenate kinase family.</text>
</comment>
<evidence type="ECO:0000256" key="7">
    <source>
        <dbReference type="ARBA" id="ARBA00022777"/>
    </source>
</evidence>
<organism evidence="13">
    <name type="scientific">bioreactor metagenome</name>
    <dbReference type="NCBI Taxonomy" id="1076179"/>
    <lineage>
        <taxon>unclassified sequences</taxon>
        <taxon>metagenomes</taxon>
        <taxon>ecological metagenomes</taxon>
    </lineage>
</organism>
<dbReference type="NCBIfam" id="TIGR00671">
    <property type="entry name" value="baf"/>
    <property type="match status" value="1"/>
</dbReference>
<keyword evidence="4" id="KW-0963">Cytoplasm</keyword>
<keyword evidence="10" id="KW-0173">Coenzyme A biosynthesis</keyword>
<sequence>MKLASEALVSGTSKLPNFELIMPDQVIAKSTVSNLQSGLLYGYVGQVNYLVERMKEELADPEVRVVATGGLALVIAGRTKNIDRLDGLLTLKGLKIIYDKNQ</sequence>
<dbReference type="GO" id="GO:0005737">
    <property type="term" value="C:cytoplasm"/>
    <property type="evidence" value="ECO:0007669"/>
    <property type="project" value="UniProtKB-SubCell"/>
</dbReference>
<keyword evidence="8" id="KW-0067">ATP-binding</keyword>
<keyword evidence="6" id="KW-0547">Nucleotide-binding</keyword>
<dbReference type="SUPFAM" id="SSF53067">
    <property type="entry name" value="Actin-like ATPase domain"/>
    <property type="match status" value="1"/>
</dbReference>
<evidence type="ECO:0000256" key="5">
    <source>
        <dbReference type="ARBA" id="ARBA00022679"/>
    </source>
</evidence>
<evidence type="ECO:0000256" key="2">
    <source>
        <dbReference type="ARBA" id="ARBA00004496"/>
    </source>
</evidence>
<evidence type="ECO:0000256" key="11">
    <source>
        <dbReference type="ARBA" id="ARBA00038036"/>
    </source>
</evidence>
<keyword evidence="5 13" id="KW-0808">Transferase</keyword>
<dbReference type="InterPro" id="IPR043129">
    <property type="entry name" value="ATPase_NBD"/>
</dbReference>
<dbReference type="GO" id="GO:0005524">
    <property type="term" value="F:ATP binding"/>
    <property type="evidence" value="ECO:0007669"/>
    <property type="project" value="UniProtKB-KW"/>
</dbReference>
<evidence type="ECO:0000256" key="12">
    <source>
        <dbReference type="ARBA" id="ARBA00040883"/>
    </source>
</evidence>
<dbReference type="PANTHER" id="PTHR34265:SF1">
    <property type="entry name" value="TYPE III PANTOTHENATE KINASE"/>
    <property type="match status" value="1"/>
</dbReference>
<dbReference type="Gene3D" id="3.30.420.40">
    <property type="match status" value="1"/>
</dbReference>
<comment type="caution">
    <text evidence="13">The sequence shown here is derived from an EMBL/GenBank/DDBJ whole genome shotgun (WGS) entry which is preliminary data.</text>
</comment>
<dbReference type="PANTHER" id="PTHR34265">
    <property type="entry name" value="TYPE III PANTOTHENATE KINASE"/>
    <property type="match status" value="1"/>
</dbReference>
<evidence type="ECO:0000256" key="4">
    <source>
        <dbReference type="ARBA" id="ARBA00022490"/>
    </source>
</evidence>
<evidence type="ECO:0000256" key="10">
    <source>
        <dbReference type="ARBA" id="ARBA00022993"/>
    </source>
</evidence>
<dbReference type="InterPro" id="IPR004619">
    <property type="entry name" value="Type_III_PanK"/>
</dbReference>
<comment type="subcellular location">
    <subcellularLocation>
        <location evidence="2">Cytoplasm</location>
    </subcellularLocation>
</comment>